<dbReference type="InterPro" id="IPR050553">
    <property type="entry name" value="Thioredoxin_ResA/DsbE_sf"/>
</dbReference>
<keyword evidence="2" id="KW-0732">Signal</keyword>
<organism evidence="4 5">
    <name type="scientific">Adhaeretor mobilis</name>
    <dbReference type="NCBI Taxonomy" id="1930276"/>
    <lineage>
        <taxon>Bacteria</taxon>
        <taxon>Pseudomonadati</taxon>
        <taxon>Planctomycetota</taxon>
        <taxon>Planctomycetia</taxon>
        <taxon>Pirellulales</taxon>
        <taxon>Lacipirellulaceae</taxon>
        <taxon>Adhaeretor</taxon>
    </lineage>
</organism>
<dbReference type="GO" id="GO:0016491">
    <property type="term" value="F:oxidoreductase activity"/>
    <property type="evidence" value="ECO:0007669"/>
    <property type="project" value="InterPro"/>
</dbReference>
<feature type="domain" description="Thioredoxin" evidence="3">
    <location>
        <begin position="815"/>
        <end position="959"/>
    </location>
</feature>
<dbReference type="InterPro" id="IPR013766">
    <property type="entry name" value="Thioredoxin_domain"/>
</dbReference>
<dbReference type="PANTHER" id="PTHR42852:SF17">
    <property type="entry name" value="THIOREDOXIN-LIKE PROTEIN HI_1115"/>
    <property type="match status" value="1"/>
</dbReference>
<dbReference type="EMBL" id="CP036263">
    <property type="protein sequence ID" value="QDS99626.1"/>
    <property type="molecule type" value="Genomic_DNA"/>
</dbReference>
<evidence type="ECO:0000256" key="1">
    <source>
        <dbReference type="SAM" id="MobiDB-lite"/>
    </source>
</evidence>
<dbReference type="Proteomes" id="UP000319852">
    <property type="component" value="Chromosome"/>
</dbReference>
<dbReference type="PROSITE" id="PS51352">
    <property type="entry name" value="THIOREDOXIN_2"/>
    <property type="match status" value="1"/>
</dbReference>
<sequence precursor="true">MNAVLAIRTILALVCIASLPNLHSSAAVQAKNSQEAVLHLATGDFLAGRPLPTSDSQSISWAPSFAQGTFKYPWAAVTSVQFSRPDQQVQPQGEWCFELHGGDLVFGDLLSLDETWLTIRTDQQEEFKLRKASIRRVSSWNNGADLLYLGPDDLTGWTSSKKKGWRQVSGALKSREKQVSLFRNLKLPEKSCIELELSWDRKPDFSVGLGVDGTDAVFKQAFMLDVLSSSLVAVRETQKEADLSLVKDLDKGHGRVNLLLYLDQAAGRMIVASPSGRIESDLRVVASTDPPKQQGQVEKLVGVLLPNRKKGQKQYGGIQFVNRDGDLTIERLRVSRWNGQSAESVEAGQARVQLRSGETLAGELTSYDSQRQEYQFSGAAITSEETNETTERKIVAAEILDFSFAGEPQTAQGSVRVSLHEGMRLHGTLTKIGEDSLELTSSALQGNLTLPLEAVRAIVGIPDGGEAQALKLARKVPNGQLARLELATSSVKGILVPGRSDDQASCLHWQPRGADTALPLSNEITGRLVYRDPPPKPKAHSNQRVQPNRVQRPQFMGGLLNAFTGGSSSTLGEGSPAIYLKAGDKLPCRIESIDDRGVTFKSPMTEATFVPHSEIKAAELIVKGVDGRVTSDRREQLLTLPRLQRDNPPTHLLVSIFGDYLRCRVVSLDDKRAIIEVRLEKREIERRRIARIIWLGDPPPIEKTETASLDEVPAHEQDATPDDSDPNFSGLRVQAVRSDGVRLTFMPEEFDGKSLLGTSRVLAKCSVDLGQVDQLLLGEQIEQVAAELAYQRWKMHHAVEPREGDEEGSAGAESPLVGQPAPDMSLPFVIDGKLDKKTFKVSDYRGKVLVLDFWASWCGPCTQAMPMIEQLSEEFANRNVEIVAVNLQESPPKIARALERMKVAPTVALDRDGVATERYQVSGIPQTVVIDREGTVARVFIGAGPNFQEQLRAILEEVSFPAK</sequence>
<evidence type="ECO:0000313" key="4">
    <source>
        <dbReference type="EMBL" id="QDS99626.1"/>
    </source>
</evidence>
<feature type="region of interest" description="Disordered" evidence="1">
    <location>
        <begin position="710"/>
        <end position="729"/>
    </location>
</feature>
<dbReference type="KEGG" id="amob:HG15A2_29520"/>
<dbReference type="Gene3D" id="3.40.30.10">
    <property type="entry name" value="Glutaredoxin"/>
    <property type="match status" value="1"/>
</dbReference>
<reference evidence="4 5" key="1">
    <citation type="submission" date="2019-02" db="EMBL/GenBank/DDBJ databases">
        <title>Deep-cultivation of Planctomycetes and their phenomic and genomic characterization uncovers novel biology.</title>
        <authorList>
            <person name="Wiegand S."/>
            <person name="Jogler M."/>
            <person name="Boedeker C."/>
            <person name="Pinto D."/>
            <person name="Vollmers J."/>
            <person name="Rivas-Marin E."/>
            <person name="Kohn T."/>
            <person name="Peeters S.H."/>
            <person name="Heuer A."/>
            <person name="Rast P."/>
            <person name="Oberbeckmann S."/>
            <person name="Bunk B."/>
            <person name="Jeske O."/>
            <person name="Meyerdierks A."/>
            <person name="Storesund J.E."/>
            <person name="Kallscheuer N."/>
            <person name="Luecker S."/>
            <person name="Lage O.M."/>
            <person name="Pohl T."/>
            <person name="Merkel B.J."/>
            <person name="Hornburger P."/>
            <person name="Mueller R.-W."/>
            <person name="Bruemmer F."/>
            <person name="Labrenz M."/>
            <person name="Spormann A.M."/>
            <person name="Op den Camp H."/>
            <person name="Overmann J."/>
            <person name="Amann R."/>
            <person name="Jetten M.S.M."/>
            <person name="Mascher T."/>
            <person name="Medema M.H."/>
            <person name="Devos D.P."/>
            <person name="Kaster A.-K."/>
            <person name="Ovreas L."/>
            <person name="Rohde M."/>
            <person name="Galperin M.Y."/>
            <person name="Jogler C."/>
        </authorList>
    </citation>
    <scope>NUCLEOTIDE SEQUENCE [LARGE SCALE GENOMIC DNA]</scope>
    <source>
        <strain evidence="4 5">HG15A2</strain>
    </source>
</reference>
<dbReference type="InterPro" id="IPR036249">
    <property type="entry name" value="Thioredoxin-like_sf"/>
</dbReference>
<dbReference type="InterPro" id="IPR013740">
    <property type="entry name" value="Redoxin"/>
</dbReference>
<dbReference type="SUPFAM" id="SSF52833">
    <property type="entry name" value="Thioredoxin-like"/>
    <property type="match status" value="1"/>
</dbReference>
<evidence type="ECO:0000259" key="3">
    <source>
        <dbReference type="PROSITE" id="PS51352"/>
    </source>
</evidence>
<evidence type="ECO:0000256" key="2">
    <source>
        <dbReference type="SAM" id="SignalP"/>
    </source>
</evidence>
<proteinExistence type="predicted"/>
<protein>
    <submittedName>
        <fullName evidence="4">Thiol-disulfide oxidoreductase ResA</fullName>
    </submittedName>
</protein>
<name>A0A517MXM2_9BACT</name>
<dbReference type="AlphaFoldDB" id="A0A517MXM2"/>
<dbReference type="Pfam" id="PF08534">
    <property type="entry name" value="Redoxin"/>
    <property type="match status" value="1"/>
</dbReference>
<keyword evidence="5" id="KW-1185">Reference proteome</keyword>
<feature type="signal peptide" evidence="2">
    <location>
        <begin position="1"/>
        <end position="26"/>
    </location>
</feature>
<accession>A0A517MXM2</accession>
<evidence type="ECO:0000313" key="5">
    <source>
        <dbReference type="Proteomes" id="UP000319852"/>
    </source>
</evidence>
<feature type="chain" id="PRO_5022233126" evidence="2">
    <location>
        <begin position="27"/>
        <end position="963"/>
    </location>
</feature>
<dbReference type="CDD" id="cd02966">
    <property type="entry name" value="TlpA_like_family"/>
    <property type="match status" value="1"/>
</dbReference>
<gene>
    <name evidence="4" type="primary">resA_9</name>
    <name evidence="4" type="ORF">HG15A2_29520</name>
</gene>
<feature type="region of interest" description="Disordered" evidence="1">
    <location>
        <begin position="800"/>
        <end position="820"/>
    </location>
</feature>
<dbReference type="PANTHER" id="PTHR42852">
    <property type="entry name" value="THIOL:DISULFIDE INTERCHANGE PROTEIN DSBE"/>
    <property type="match status" value="1"/>
</dbReference>